<evidence type="ECO:0000313" key="1">
    <source>
        <dbReference type="EMBL" id="BAM87674.1"/>
    </source>
</evidence>
<dbReference type="EMBL" id="AP012603">
    <property type="protein sequence ID" value="BAM87674.1"/>
    <property type="molecule type" value="Genomic_DNA"/>
</dbReference>
<sequence length="144" mass="15131">MRQRLPSGTTDASEDLLAFDIVVRGSNELADDLITSMDNVVKLIADIALAGAKALFDAGVASSTLARDAAAAFWKTARPSIVDSAGKAGKAVGPRLILWCTRILRAAATVGAVKLTGLAGAIARLVDVFPDTFGWIHPILRFLQ</sequence>
<dbReference type="KEGG" id="aol:S58_16660"/>
<organism evidence="1 2">
    <name type="scientific">Bradyrhizobium oligotrophicum S58</name>
    <dbReference type="NCBI Taxonomy" id="1245469"/>
    <lineage>
        <taxon>Bacteria</taxon>
        <taxon>Pseudomonadati</taxon>
        <taxon>Pseudomonadota</taxon>
        <taxon>Alphaproteobacteria</taxon>
        <taxon>Hyphomicrobiales</taxon>
        <taxon>Nitrobacteraceae</taxon>
        <taxon>Bradyrhizobium</taxon>
    </lineage>
</organism>
<keyword evidence="2" id="KW-1185">Reference proteome</keyword>
<name>M4Z3N2_9BRAD</name>
<reference evidence="1 2" key="1">
    <citation type="journal article" date="2013" name="Appl. Environ. Microbiol.">
        <title>Genome analysis suggests that the soil oligotrophic bacterium Agromonas oligotrophica (Bradyrhizobium oligotrophicum) is a nitrogen-fixing symbiont of Aeschynomene indica.</title>
        <authorList>
            <person name="Okubo T."/>
            <person name="Fukushima S."/>
            <person name="Itakura M."/>
            <person name="Oshima K."/>
            <person name="Longtonglang A."/>
            <person name="Teaumroong N."/>
            <person name="Mitsui H."/>
            <person name="Hattori M."/>
            <person name="Hattori R."/>
            <person name="Hattori T."/>
            <person name="Minamisawa K."/>
        </authorList>
    </citation>
    <scope>NUCLEOTIDE SEQUENCE [LARGE SCALE GENOMIC DNA]</scope>
    <source>
        <strain evidence="1 2">S58</strain>
    </source>
</reference>
<protein>
    <submittedName>
        <fullName evidence="1">Uncharacterized protein</fullName>
    </submittedName>
</protein>
<accession>M4Z3N2</accession>
<dbReference type="PATRIC" id="fig|1245469.3.peg.1698"/>
<dbReference type="HOGENOM" id="CLU_1792773_0_0_5"/>
<dbReference type="eggNOG" id="ENOG5030ZI9">
    <property type="taxonomic scope" value="Bacteria"/>
</dbReference>
<gene>
    <name evidence="1" type="ORF">S58_16660</name>
</gene>
<dbReference type="AlphaFoldDB" id="M4Z3N2"/>
<evidence type="ECO:0000313" key="2">
    <source>
        <dbReference type="Proteomes" id="UP000011841"/>
    </source>
</evidence>
<dbReference type="Proteomes" id="UP000011841">
    <property type="component" value="Chromosome"/>
</dbReference>
<proteinExistence type="predicted"/>